<organism evidence="2 3">
    <name type="scientific">Nitrosomonas marina</name>
    <dbReference type="NCBI Taxonomy" id="917"/>
    <lineage>
        <taxon>Bacteria</taxon>
        <taxon>Pseudomonadati</taxon>
        <taxon>Pseudomonadota</taxon>
        <taxon>Betaproteobacteria</taxon>
        <taxon>Nitrosomonadales</taxon>
        <taxon>Nitrosomonadaceae</taxon>
        <taxon>Nitrosomonas</taxon>
    </lineage>
</organism>
<dbReference type="SUPFAM" id="SSF46626">
    <property type="entry name" value="Cytochrome c"/>
    <property type="match status" value="1"/>
</dbReference>
<dbReference type="GO" id="GO:0020037">
    <property type="term" value="F:heme binding"/>
    <property type="evidence" value="ECO:0007669"/>
    <property type="project" value="InterPro"/>
</dbReference>
<feature type="transmembrane region" description="Helical" evidence="1">
    <location>
        <begin position="12"/>
        <end position="33"/>
    </location>
</feature>
<dbReference type="EMBL" id="FOIA01000011">
    <property type="protein sequence ID" value="SET07715.1"/>
    <property type="molecule type" value="Genomic_DNA"/>
</dbReference>
<dbReference type="InterPro" id="IPR036909">
    <property type="entry name" value="Cyt_c-like_dom_sf"/>
</dbReference>
<dbReference type="GO" id="GO:0009055">
    <property type="term" value="F:electron transfer activity"/>
    <property type="evidence" value="ECO:0007669"/>
    <property type="project" value="InterPro"/>
</dbReference>
<keyword evidence="1" id="KW-0812">Transmembrane</keyword>
<dbReference type="Proteomes" id="UP000199345">
    <property type="component" value="Unassembled WGS sequence"/>
</dbReference>
<accession>A0A1I0BLA0</accession>
<gene>
    <name evidence="2" type="ORF">SAMN05216326_11139</name>
</gene>
<name>A0A1I0BLA0_9PROT</name>
<dbReference type="RefSeq" id="WP_090657902.1">
    <property type="nucleotide sequence ID" value="NZ_FOIA01000011.1"/>
</dbReference>
<keyword evidence="3" id="KW-1185">Reference proteome</keyword>
<evidence type="ECO:0008006" key="4">
    <source>
        <dbReference type="Google" id="ProtNLM"/>
    </source>
</evidence>
<protein>
    <recommendedName>
        <fullName evidence="4">Cytochrome c domain-containing protein</fullName>
    </recommendedName>
</protein>
<proteinExistence type="predicted"/>
<keyword evidence="1" id="KW-0472">Membrane</keyword>
<evidence type="ECO:0000313" key="3">
    <source>
        <dbReference type="Proteomes" id="UP000199345"/>
    </source>
</evidence>
<sequence>MSIAKVLKRTFVTLFILALIIVTAIILAVRAWVLPDYSKIGEMKDEAILAGRMADSFPAAADPYFVEMDKGVLKHENADIDVFKHWAEVLKIAPDEVRQAAIKGQNSWIVWTGGNDRFWDEMANKYTFGTYDLLKILSSHPSQGYGRDTRWSYLGLVNEPCFEKATEPDEYGLWLDKRIVDPDNGCPEDPFADAEKYPGVAIGARGKNIPVGSFYGEPSGIVGLRLFPNPNFDEAAAKKWKEGQASGKNNDGYYTNPDFYYDKELVRPYRVGMSCAFCHVGPSPVNPPADPENPKWSELNSNPGAQYFWVNRIFFWDNEPRDSGNPHMPAKQEHNFIYQLFHTNPPGALDTSLISTDYINNPRTMNAVYSLGSRLLPTLRWGGEQLTGDELDNKQFNDYPQTNELGAFWDKSTGQIKTARVLKDGADSVGVLGALNRVYLNIGLFSEEWLTHFYPVIGTQKITPIRIADAQKNSSYWNATEDQTADMAIFFLVSASPDDLKDAPEGENYLSEDNDVLDRGRIVFAENCAACHSSKIPESPPESGIDTGECAGGGNGANYRKCWDKYWEWTQTDEFKEKMKKLVFSEERDETCPEGKDPFLCDNFLSTERRIPVDLLQTNACSPLATNGLKGDIWDNFTSTSYKQLPAAGELVVHHPVSGEASTFQPLGNGRGYTRPASLISLWSTAPFLLNNSVGHIEYYEAAEDAYGNYSGAAGEYAYEKSDYSHEGKGYQHMYPDTYQKAYGGVDPYNPGVSSRMAVFYDSINKMLNPDQRRMDGETATPVPGYIYRTTAASCVKIPAGYIPGAKTFGGLLNWIAPWAFEKNGDFKAGPFPEGMPVNLLVNTKIIPDHDEEMGFDHLMKLARLGLDFLSVAKELGGTCTPEELVTPAVKAHAKSVFYNSNLVNSLLNLSKCPDYVVNRGHYFGVELSDDDKQALIAYLKTF</sequence>
<dbReference type="AlphaFoldDB" id="A0A1I0BLA0"/>
<dbReference type="OrthoDB" id="9805202at2"/>
<keyword evidence="1" id="KW-1133">Transmembrane helix</keyword>
<evidence type="ECO:0000313" key="2">
    <source>
        <dbReference type="EMBL" id="SET07715.1"/>
    </source>
</evidence>
<evidence type="ECO:0000256" key="1">
    <source>
        <dbReference type="SAM" id="Phobius"/>
    </source>
</evidence>
<reference evidence="3" key="1">
    <citation type="submission" date="2016-10" db="EMBL/GenBank/DDBJ databases">
        <authorList>
            <person name="Varghese N."/>
            <person name="Submissions S."/>
        </authorList>
    </citation>
    <scope>NUCLEOTIDE SEQUENCE [LARGE SCALE GENOMIC DNA]</scope>
    <source>
        <strain evidence="3">Nm71</strain>
    </source>
</reference>